<reference evidence="1 2" key="1">
    <citation type="submission" date="2012-03" db="EMBL/GenBank/DDBJ databases">
        <authorList>
            <person name="Harkins D.M."/>
            <person name="Madupu R."/>
            <person name="Durkin A.S."/>
            <person name="Torralba M."/>
            <person name="Methe B."/>
            <person name="Sutton G.G."/>
            <person name="Nelson K.E."/>
        </authorList>
    </citation>
    <scope>NUCLEOTIDE SEQUENCE [LARGE SCALE GENOMIC DNA]</scope>
    <source>
        <strain evidence="1 2">CCUG 2042</strain>
    </source>
</reference>
<evidence type="ECO:0000313" key="1">
    <source>
        <dbReference type="EMBL" id="EIJ68768.1"/>
    </source>
</evidence>
<dbReference type="AlphaFoldDB" id="I3DAM5"/>
<organism evidence="1 2">
    <name type="scientific">Pasteurella bettyae CCUG 2042</name>
    <dbReference type="NCBI Taxonomy" id="1095749"/>
    <lineage>
        <taxon>Bacteria</taxon>
        <taxon>Pseudomonadati</taxon>
        <taxon>Pseudomonadota</taxon>
        <taxon>Gammaproteobacteria</taxon>
        <taxon>Pasteurellales</taxon>
        <taxon>Pasteurellaceae</taxon>
        <taxon>Pasteurella</taxon>
    </lineage>
</organism>
<name>I3DAM5_9PAST</name>
<dbReference type="eggNOG" id="COG1887">
    <property type="taxonomic scope" value="Bacteria"/>
</dbReference>
<dbReference type="InterPro" id="IPR043148">
    <property type="entry name" value="TagF_C"/>
</dbReference>
<dbReference type="Proteomes" id="UP000006457">
    <property type="component" value="Unassembled WGS sequence"/>
</dbReference>
<protein>
    <submittedName>
        <fullName evidence="1">CDP-glycerol:poly(Glycerophosphate) glycerophosphotransferase domain protein</fullName>
    </submittedName>
</protein>
<accession>I3DAM5</accession>
<dbReference type="RefSeq" id="WP_005760991.1">
    <property type="nucleotide sequence ID" value="NZ_AJSX01000034.1"/>
</dbReference>
<dbReference type="PATRIC" id="fig|1095749.3.peg.1440"/>
<keyword evidence="2" id="KW-1185">Reference proteome</keyword>
<sequence>MTTNNIPYFIYLDSKIVGAARQIVTFFNNGIFPIENTVILIKKYKHKSAKIIEQVFKQGGISYRFVKAADLDALTSGIIFYPFNAQSNCRAVANRRLTHIFITHGESNKIASVKPIIRIYDHIITAGQAGIERFLANKIFNCYDVNSGRLVKMGDTFIGRTGLASVGQGKKTIFYAPTWEGGIELENYSSLSYTNEVANCMKHFSKQYDVNTVLIKPHPNTGHRCREYNQYLISLVELLLSEGLKIVLFKPHITIPFHIVWRLKRKGVVFESELNKYYAVLGFCDISAIETQFLNEQIYYYIFCSKIHKSYLLGLKVANYYKTHAIEFTQSELPNRISEIDFNELKEYLIDNSCLNIPISERINYLLNNLHDYAEYI</sequence>
<evidence type="ECO:0000313" key="2">
    <source>
        <dbReference type="Proteomes" id="UP000006457"/>
    </source>
</evidence>
<dbReference type="Gene3D" id="3.40.50.12580">
    <property type="match status" value="1"/>
</dbReference>
<dbReference type="EMBL" id="AJSX01000034">
    <property type="protein sequence ID" value="EIJ68768.1"/>
    <property type="molecule type" value="Genomic_DNA"/>
</dbReference>
<dbReference type="GO" id="GO:0016740">
    <property type="term" value="F:transferase activity"/>
    <property type="evidence" value="ECO:0007669"/>
    <property type="project" value="UniProtKB-KW"/>
</dbReference>
<keyword evidence="1" id="KW-0808">Transferase</keyword>
<dbReference type="OrthoDB" id="7806295at2"/>
<proteinExistence type="predicted"/>
<gene>
    <name evidence="1" type="ORF">HMPREF1052_1336</name>
</gene>
<comment type="caution">
    <text evidence="1">The sequence shown here is derived from an EMBL/GenBank/DDBJ whole genome shotgun (WGS) entry which is preliminary data.</text>
</comment>